<evidence type="ECO:0000256" key="8">
    <source>
        <dbReference type="ARBA" id="ARBA00022932"/>
    </source>
</evidence>
<feature type="domain" description="DNA polymerase III beta sliding clamp N-terminal" evidence="11">
    <location>
        <begin position="1"/>
        <end position="120"/>
    </location>
</feature>
<comment type="function">
    <text evidence="10">Confers DNA tethering and processivity to DNA polymerases and other proteins. Acts as a clamp, forming a ring around DNA (a reaction catalyzed by the clamp-loading complex) which diffuses in an ATP-independent manner freely and bidirectionally along dsDNA. Initially characterized for its ability to contact the catalytic subunit of DNA polymerase III (Pol III), a complex, multichain enzyme responsible for most of the replicative synthesis in bacteria; Pol III exhibits 3'-5' exonuclease proofreading activity. The beta chain is required for initiation of replication as well as for processivity of DNA replication.</text>
</comment>
<evidence type="ECO:0000313" key="14">
    <source>
        <dbReference type="EMBL" id="CEO90526.1"/>
    </source>
</evidence>
<dbReference type="GO" id="GO:0009360">
    <property type="term" value="C:DNA polymerase III complex"/>
    <property type="evidence" value="ECO:0007669"/>
    <property type="project" value="InterPro"/>
</dbReference>
<evidence type="ECO:0000256" key="6">
    <source>
        <dbReference type="ARBA" id="ARBA00022695"/>
    </source>
</evidence>
<dbReference type="SMART" id="SM00480">
    <property type="entry name" value="POL3Bc"/>
    <property type="match status" value="1"/>
</dbReference>
<evidence type="ECO:0000313" key="15">
    <source>
        <dbReference type="Proteomes" id="UP000046155"/>
    </source>
</evidence>
<evidence type="ECO:0000256" key="10">
    <source>
        <dbReference type="PIRNR" id="PIRNR000804"/>
    </source>
</evidence>
<keyword evidence="4 10" id="KW-0963">Cytoplasm</keyword>
<gene>
    <name evidence="14" type="ORF">SSCH_940002</name>
</gene>
<dbReference type="NCBIfam" id="TIGR00663">
    <property type="entry name" value="dnan"/>
    <property type="match status" value="1"/>
</dbReference>
<evidence type="ECO:0000256" key="5">
    <source>
        <dbReference type="ARBA" id="ARBA00022679"/>
    </source>
</evidence>
<keyword evidence="9" id="KW-0238">DNA-binding</keyword>
<keyword evidence="6 10" id="KW-0548">Nucleotidyltransferase</keyword>
<dbReference type="PIRSF" id="PIRSF000804">
    <property type="entry name" value="DNA_pol_III_b"/>
    <property type="match status" value="1"/>
</dbReference>
<evidence type="ECO:0000256" key="1">
    <source>
        <dbReference type="ARBA" id="ARBA00004496"/>
    </source>
</evidence>
<evidence type="ECO:0000256" key="7">
    <source>
        <dbReference type="ARBA" id="ARBA00022705"/>
    </source>
</evidence>
<keyword evidence="15" id="KW-1185">Reference proteome</keyword>
<dbReference type="AlphaFoldDB" id="A0A0B7MR76"/>
<evidence type="ECO:0000259" key="11">
    <source>
        <dbReference type="Pfam" id="PF00712"/>
    </source>
</evidence>
<dbReference type="InterPro" id="IPR022635">
    <property type="entry name" value="DNA_polIII_beta_C"/>
</dbReference>
<dbReference type="PANTHER" id="PTHR30478:SF0">
    <property type="entry name" value="BETA SLIDING CLAMP"/>
    <property type="match status" value="1"/>
</dbReference>
<protein>
    <recommendedName>
        <fullName evidence="3 10">Beta sliding clamp</fullName>
    </recommendedName>
</protein>
<dbReference type="GO" id="GO:0003677">
    <property type="term" value="F:DNA binding"/>
    <property type="evidence" value="ECO:0007669"/>
    <property type="project" value="UniProtKB-UniRule"/>
</dbReference>
<dbReference type="GO" id="GO:0006271">
    <property type="term" value="P:DNA strand elongation involved in DNA replication"/>
    <property type="evidence" value="ECO:0007669"/>
    <property type="project" value="TreeGrafter"/>
</dbReference>
<evidence type="ECO:0000256" key="3">
    <source>
        <dbReference type="ARBA" id="ARBA00021035"/>
    </source>
</evidence>
<evidence type="ECO:0000256" key="2">
    <source>
        <dbReference type="ARBA" id="ARBA00010752"/>
    </source>
</evidence>
<evidence type="ECO:0000256" key="9">
    <source>
        <dbReference type="ARBA" id="ARBA00023125"/>
    </source>
</evidence>
<dbReference type="CDD" id="cd00140">
    <property type="entry name" value="beta_clamp"/>
    <property type="match status" value="1"/>
</dbReference>
<dbReference type="Proteomes" id="UP000046155">
    <property type="component" value="Unassembled WGS sequence"/>
</dbReference>
<dbReference type="Pfam" id="PF02768">
    <property type="entry name" value="DNA_pol3_beta_3"/>
    <property type="match status" value="1"/>
</dbReference>
<dbReference type="GO" id="GO:0003887">
    <property type="term" value="F:DNA-directed DNA polymerase activity"/>
    <property type="evidence" value="ECO:0007669"/>
    <property type="project" value="UniProtKB-UniRule"/>
</dbReference>
<feature type="domain" description="DNA polymerase III beta sliding clamp C-terminal" evidence="13">
    <location>
        <begin position="245"/>
        <end position="366"/>
    </location>
</feature>
<evidence type="ECO:0000259" key="12">
    <source>
        <dbReference type="Pfam" id="PF02767"/>
    </source>
</evidence>
<dbReference type="InterPro" id="IPR022637">
    <property type="entry name" value="DNA_polIII_beta_cen"/>
</dbReference>
<dbReference type="Pfam" id="PF02767">
    <property type="entry name" value="DNA_pol3_beta_2"/>
    <property type="match status" value="1"/>
</dbReference>
<comment type="subcellular location">
    <subcellularLocation>
        <location evidence="1 10">Cytoplasm</location>
    </subcellularLocation>
</comment>
<keyword evidence="8 10" id="KW-0239">DNA-directed DNA polymerase</keyword>
<organism evidence="14 15">
    <name type="scientific">Syntrophaceticus schinkii</name>
    <dbReference type="NCBI Taxonomy" id="499207"/>
    <lineage>
        <taxon>Bacteria</taxon>
        <taxon>Bacillati</taxon>
        <taxon>Bacillota</taxon>
        <taxon>Clostridia</taxon>
        <taxon>Thermoanaerobacterales</taxon>
        <taxon>Thermoanaerobacterales Family III. Incertae Sedis</taxon>
        <taxon>Syntrophaceticus</taxon>
    </lineage>
</organism>
<dbReference type="Gene3D" id="3.70.10.10">
    <property type="match status" value="1"/>
</dbReference>
<dbReference type="InterPro" id="IPR001001">
    <property type="entry name" value="DNA_polIII_beta"/>
</dbReference>
<keyword evidence="7 10" id="KW-0235">DNA replication</keyword>
<dbReference type="InterPro" id="IPR046938">
    <property type="entry name" value="DNA_clamp_sf"/>
</dbReference>
<dbReference type="Pfam" id="PF00712">
    <property type="entry name" value="DNA_pol3_beta"/>
    <property type="match status" value="1"/>
</dbReference>
<dbReference type="SUPFAM" id="SSF55979">
    <property type="entry name" value="DNA clamp"/>
    <property type="match status" value="3"/>
</dbReference>
<keyword evidence="5 10" id="KW-0808">Transferase</keyword>
<comment type="subunit">
    <text evidence="10">Forms a ring-shaped head-to-tail homodimer around DNA.</text>
</comment>
<dbReference type="RefSeq" id="WP_044666271.1">
    <property type="nucleotide sequence ID" value="NZ_CDRZ01000296.1"/>
</dbReference>
<evidence type="ECO:0000259" key="13">
    <source>
        <dbReference type="Pfam" id="PF02768"/>
    </source>
</evidence>
<dbReference type="GO" id="GO:0008408">
    <property type="term" value="F:3'-5' exonuclease activity"/>
    <property type="evidence" value="ECO:0007669"/>
    <property type="project" value="InterPro"/>
</dbReference>
<proteinExistence type="inferred from homology"/>
<dbReference type="EMBL" id="CDRZ01000296">
    <property type="protein sequence ID" value="CEO90526.1"/>
    <property type="molecule type" value="Genomic_DNA"/>
</dbReference>
<dbReference type="Gene3D" id="3.10.150.10">
    <property type="entry name" value="DNA Polymerase III, subunit A, domain 2"/>
    <property type="match status" value="1"/>
</dbReference>
<sequence length="371" mass="41308">MKIICTKNDLSPALISVCRIIPSRTNLPILNGCLLTARDQTLTLQCTDLELTLEISIPAQVEEEGKTVVLAKYFSDLVRRLSGEKISLSWSEESKLLEVSCGSALSQLHTWMAADFPALPERPIENKINCQGARWKKHTNKVLTAAAQRDVRINYAGVYVSFEDEQIQMAATDAYRLAFTKIPNSSGIKGIDLFIPERALVEVNRLAADGDDLEISWDQGTIYIAAQDFKLTSRLINSQFPNYEKVIPAESELEIEVPRDILLTTLERASLFVSADEHYAVAGLKVDQDQLTVTAQAAEVGTLEEIITLEKPASKKCEARFNAKYLLEPLQVMEKDKVILRLNGSSGPAVYIEEEEEEYYLHLVSPVCTVG</sequence>
<dbReference type="InterPro" id="IPR022634">
    <property type="entry name" value="DNA_polIII_beta_N"/>
</dbReference>
<dbReference type="GO" id="GO:0005737">
    <property type="term" value="C:cytoplasm"/>
    <property type="evidence" value="ECO:0007669"/>
    <property type="project" value="UniProtKB-SubCell"/>
</dbReference>
<reference evidence="15" key="1">
    <citation type="submission" date="2015-01" db="EMBL/GenBank/DDBJ databases">
        <authorList>
            <person name="Manzoor Shahid"/>
            <person name="Zubair Saima"/>
        </authorList>
    </citation>
    <scope>NUCLEOTIDE SEQUENCE [LARGE SCALE GENOMIC DNA]</scope>
    <source>
        <strain evidence="15">Sp3</strain>
    </source>
</reference>
<accession>A0A0B7MR76</accession>
<dbReference type="PANTHER" id="PTHR30478">
    <property type="entry name" value="DNA POLYMERASE III SUBUNIT BETA"/>
    <property type="match status" value="1"/>
</dbReference>
<evidence type="ECO:0000256" key="4">
    <source>
        <dbReference type="ARBA" id="ARBA00022490"/>
    </source>
</evidence>
<feature type="domain" description="DNA polymerase III beta sliding clamp central" evidence="12">
    <location>
        <begin position="135"/>
        <end position="242"/>
    </location>
</feature>
<comment type="similarity">
    <text evidence="2 10">Belongs to the beta sliding clamp family.</text>
</comment>
<name>A0A0B7MR76_9FIRM</name>